<protein>
    <submittedName>
        <fullName evidence="2">Ig domain protein, group 1 domain protein</fullName>
    </submittedName>
</protein>
<organism evidence="2">
    <name type="scientific">metagenome</name>
    <dbReference type="NCBI Taxonomy" id="256318"/>
    <lineage>
        <taxon>unclassified sequences</taxon>
        <taxon>metagenomes</taxon>
    </lineage>
</organism>
<evidence type="ECO:0000259" key="1">
    <source>
        <dbReference type="Pfam" id="PF13539"/>
    </source>
</evidence>
<feature type="domain" description="Peptidase M15C" evidence="1">
    <location>
        <begin position="371"/>
        <end position="443"/>
    </location>
</feature>
<name>A0A2P2CES4_9ZZZZ</name>
<dbReference type="Pfam" id="PF13539">
    <property type="entry name" value="Peptidase_M15_4"/>
    <property type="match status" value="1"/>
</dbReference>
<dbReference type="InterPro" id="IPR039561">
    <property type="entry name" value="Peptidase_M15C"/>
</dbReference>
<dbReference type="GO" id="GO:0008233">
    <property type="term" value="F:peptidase activity"/>
    <property type="evidence" value="ECO:0007669"/>
    <property type="project" value="InterPro"/>
</dbReference>
<dbReference type="EMBL" id="CZKA01000058">
    <property type="protein sequence ID" value="CUR59502.1"/>
    <property type="molecule type" value="Genomic_DNA"/>
</dbReference>
<accession>A0A2P2CES4</accession>
<sequence>MSLGSRLVAVVLPVLLLVGAGFPASAVAPVATTLTVSATAGYADRTAQVAVGLRGSGGDPVAGAQVTVERRTAGEWAVVGTLVTDPAGEAVLSATRSRVAADNAFRASYAGDADHSASAAGPVTAALTRRTSVLALDVPDSVVDETSTTLRVRWSTRNGLPVEGEVRLYRRAAGHDWKRVSTLRTDADGEASIEVRPRVDTRWKAQVAALDWASAAKTASYALDNLPPNRPVSLPKAAPSPRVKVPAQRRAVGAGANAKVSRIPDGVWRRMTGISWHSGCPVGRSGLRYLSINYWDYSGYRRRGALVANKDAVGQMSGALTDLYASGLPLRSLYPIDRFGYSSRLRGGNDYRSMAAGNSSAFNCRSVVNKPGVRSPHSYGRSLDLNTWENPYRSATGLVPNSWWQAHRHPRVAWRTRAHAVVRILAAHGLRWTYGVGDTQHFDAAAPDGRILVVPDCVCD</sequence>
<proteinExistence type="predicted"/>
<evidence type="ECO:0000313" key="2">
    <source>
        <dbReference type="EMBL" id="CUR59502.1"/>
    </source>
</evidence>
<dbReference type="AlphaFoldDB" id="A0A2P2CES4"/>
<dbReference type="InterPro" id="IPR009045">
    <property type="entry name" value="Zn_M74/Hedgehog-like"/>
</dbReference>
<gene>
    <name evidence="2" type="ORF">NOCA2610027</name>
</gene>
<dbReference type="Gene3D" id="3.30.1380.10">
    <property type="match status" value="1"/>
</dbReference>
<reference evidence="2" key="1">
    <citation type="submission" date="2015-08" db="EMBL/GenBank/DDBJ databases">
        <authorList>
            <person name="Babu N.S."/>
            <person name="Beckwith C.J."/>
            <person name="Beseler K.G."/>
            <person name="Brison A."/>
            <person name="Carone J.V."/>
            <person name="Caskin T.P."/>
            <person name="Diamond M."/>
            <person name="Durham M.E."/>
            <person name="Foxe J.M."/>
            <person name="Go M."/>
            <person name="Henderson B.A."/>
            <person name="Jones I.B."/>
            <person name="McGettigan J.A."/>
            <person name="Micheletti S.J."/>
            <person name="Nasrallah M.E."/>
            <person name="Ortiz D."/>
            <person name="Piller C.R."/>
            <person name="Privatt S.R."/>
            <person name="Schneider S.L."/>
            <person name="Sharp S."/>
            <person name="Smith T.C."/>
            <person name="Stanton J.D."/>
            <person name="Ullery H.E."/>
            <person name="Wilson R.J."/>
            <person name="Serrano M.G."/>
            <person name="Buck G."/>
            <person name="Lee V."/>
            <person name="Wang Y."/>
            <person name="Carvalho R."/>
            <person name="Voegtly L."/>
            <person name="Shi R."/>
            <person name="Duckworth R."/>
            <person name="Johnson A."/>
            <person name="Loviza R."/>
            <person name="Walstead R."/>
            <person name="Shah Z."/>
            <person name="Kiflezghi M."/>
            <person name="Wade K."/>
            <person name="Ball S.L."/>
            <person name="Bradley K.W."/>
            <person name="Asai D.J."/>
            <person name="Bowman C.A."/>
            <person name="Russell D.A."/>
            <person name="Pope W.H."/>
            <person name="Jacobs-Sera D."/>
            <person name="Hendrix R.W."/>
            <person name="Hatfull G.F."/>
        </authorList>
    </citation>
    <scope>NUCLEOTIDE SEQUENCE</scope>
</reference>
<dbReference type="SUPFAM" id="SSF55166">
    <property type="entry name" value="Hedgehog/DD-peptidase"/>
    <property type="match status" value="1"/>
</dbReference>